<dbReference type="EMBL" id="KB908833">
    <property type="protein sequence ID" value="EOA83144.1"/>
    <property type="molecule type" value="Genomic_DNA"/>
</dbReference>
<protein>
    <recommendedName>
        <fullName evidence="1">DDE-1 domain-containing protein</fullName>
    </recommendedName>
</protein>
<feature type="non-terminal residue" evidence="2">
    <location>
        <position position="200"/>
    </location>
</feature>
<dbReference type="GO" id="GO:0003677">
    <property type="term" value="F:DNA binding"/>
    <property type="evidence" value="ECO:0007669"/>
    <property type="project" value="TreeGrafter"/>
</dbReference>
<name>R0K0E8_EXST2</name>
<dbReference type="InterPro" id="IPR004875">
    <property type="entry name" value="DDE_SF_endonuclease_dom"/>
</dbReference>
<dbReference type="InterPro" id="IPR050863">
    <property type="entry name" value="CenT-Element_Derived"/>
</dbReference>
<dbReference type="Proteomes" id="UP000016935">
    <property type="component" value="Unassembled WGS sequence"/>
</dbReference>
<dbReference type="AlphaFoldDB" id="R0K0E8"/>
<evidence type="ECO:0000313" key="2">
    <source>
        <dbReference type="EMBL" id="EOA83144.1"/>
    </source>
</evidence>
<gene>
    <name evidence="2" type="ORF">SETTUDRAFT_77516</name>
</gene>
<evidence type="ECO:0000259" key="1">
    <source>
        <dbReference type="Pfam" id="PF03184"/>
    </source>
</evidence>
<dbReference type="HOGENOM" id="CLU_013929_2_2_1"/>
<dbReference type="OrthoDB" id="5425161at2759"/>
<dbReference type="PANTHER" id="PTHR19303">
    <property type="entry name" value="TRANSPOSON"/>
    <property type="match status" value="1"/>
</dbReference>
<evidence type="ECO:0000313" key="3">
    <source>
        <dbReference type="Proteomes" id="UP000016935"/>
    </source>
</evidence>
<dbReference type="STRING" id="671987.R0K0E8"/>
<dbReference type="GeneID" id="19405416"/>
<organism evidence="2 3">
    <name type="scientific">Exserohilum turcicum (strain 28A)</name>
    <name type="common">Northern leaf blight fungus</name>
    <name type="synonym">Setosphaeria turcica</name>
    <dbReference type="NCBI Taxonomy" id="671987"/>
    <lineage>
        <taxon>Eukaryota</taxon>
        <taxon>Fungi</taxon>
        <taxon>Dikarya</taxon>
        <taxon>Ascomycota</taxon>
        <taxon>Pezizomycotina</taxon>
        <taxon>Dothideomycetes</taxon>
        <taxon>Pleosporomycetidae</taxon>
        <taxon>Pleosporales</taxon>
        <taxon>Pleosporineae</taxon>
        <taxon>Pleosporaceae</taxon>
        <taxon>Exserohilum</taxon>
    </lineage>
</organism>
<dbReference type="Pfam" id="PF03184">
    <property type="entry name" value="DDE_1"/>
    <property type="match status" value="1"/>
</dbReference>
<dbReference type="RefSeq" id="XP_008028895.1">
    <property type="nucleotide sequence ID" value="XM_008030704.1"/>
</dbReference>
<dbReference type="GO" id="GO:0005634">
    <property type="term" value="C:nucleus"/>
    <property type="evidence" value="ECO:0007669"/>
    <property type="project" value="TreeGrafter"/>
</dbReference>
<reference evidence="2 3" key="2">
    <citation type="journal article" date="2013" name="PLoS Genet.">
        <title>Comparative genome structure, secondary metabolite, and effector coding capacity across Cochliobolus pathogens.</title>
        <authorList>
            <person name="Condon B.J."/>
            <person name="Leng Y."/>
            <person name="Wu D."/>
            <person name="Bushley K.E."/>
            <person name="Ohm R.A."/>
            <person name="Otillar R."/>
            <person name="Martin J."/>
            <person name="Schackwitz W."/>
            <person name="Grimwood J."/>
            <person name="MohdZainudin N."/>
            <person name="Xue C."/>
            <person name="Wang R."/>
            <person name="Manning V.A."/>
            <person name="Dhillon B."/>
            <person name="Tu Z.J."/>
            <person name="Steffenson B.J."/>
            <person name="Salamov A."/>
            <person name="Sun H."/>
            <person name="Lowry S."/>
            <person name="LaButti K."/>
            <person name="Han J."/>
            <person name="Copeland A."/>
            <person name="Lindquist E."/>
            <person name="Barry K."/>
            <person name="Schmutz J."/>
            <person name="Baker S.E."/>
            <person name="Ciuffetti L.M."/>
            <person name="Grigoriev I.V."/>
            <person name="Zhong S."/>
            <person name="Turgeon B.G."/>
        </authorList>
    </citation>
    <scope>NUCLEOTIDE SEQUENCE [LARGE SCALE GENOMIC DNA]</scope>
    <source>
        <strain evidence="3">28A</strain>
    </source>
</reference>
<keyword evidence="3" id="KW-1185">Reference proteome</keyword>
<reference evidence="2 3" key="1">
    <citation type="journal article" date="2012" name="PLoS Pathog.">
        <title>Diverse lifestyles and strategies of plant pathogenesis encoded in the genomes of eighteen Dothideomycetes fungi.</title>
        <authorList>
            <person name="Ohm R.A."/>
            <person name="Feau N."/>
            <person name="Henrissat B."/>
            <person name="Schoch C.L."/>
            <person name="Horwitz B.A."/>
            <person name="Barry K.W."/>
            <person name="Condon B.J."/>
            <person name="Copeland A.C."/>
            <person name="Dhillon B."/>
            <person name="Glaser F."/>
            <person name="Hesse C.N."/>
            <person name="Kosti I."/>
            <person name="LaButti K."/>
            <person name="Lindquist E.A."/>
            <person name="Lucas S."/>
            <person name="Salamov A.A."/>
            <person name="Bradshaw R.E."/>
            <person name="Ciuffetti L."/>
            <person name="Hamelin R.C."/>
            <person name="Kema G.H.J."/>
            <person name="Lawrence C."/>
            <person name="Scott J.A."/>
            <person name="Spatafora J.W."/>
            <person name="Turgeon B.G."/>
            <person name="de Wit P.J.G.M."/>
            <person name="Zhong S."/>
            <person name="Goodwin S.B."/>
            <person name="Grigoriev I.V."/>
        </authorList>
    </citation>
    <scope>NUCLEOTIDE SEQUENCE [LARGE SCALE GENOMIC DNA]</scope>
    <source>
        <strain evidence="3">28A</strain>
    </source>
</reference>
<sequence length="200" mass="23101">MGVIGSMKVVTGAERRTRPTLTQPGNREWVTVIQSICAAGYATPPFIIYKGRVHISAWYEEADIPYDWKLSVSENGWTNNELGLAWLKHFDEHTKTQFKDYCLVRKILTLCMPAHSSHILQPLDVVCFLPLKHKYSQRVRDLARHHVWHINKERFLPAFRDAFFDVFTSDNCKKAFEAAGLVPIDAQRVIDRLDVRLHTP</sequence>
<accession>R0K0E8</accession>
<feature type="domain" description="DDE-1" evidence="1">
    <location>
        <begin position="27"/>
        <end position="100"/>
    </location>
</feature>
<proteinExistence type="predicted"/>
<dbReference type="PANTHER" id="PTHR19303:SF74">
    <property type="entry name" value="POGO TRANSPOSABLE ELEMENT WITH KRAB DOMAIN"/>
    <property type="match status" value="1"/>
</dbReference>